<dbReference type="GO" id="GO:0003864">
    <property type="term" value="F:3-methyl-2-oxobutanoate hydroxymethyltransferase activity"/>
    <property type="evidence" value="ECO:0007669"/>
    <property type="project" value="UniProtKB-EC"/>
</dbReference>
<keyword evidence="5" id="KW-0963">Cytoplasm</keyword>
<evidence type="ECO:0000256" key="3">
    <source>
        <dbReference type="ARBA" id="ARBA00022655"/>
    </source>
</evidence>
<dbReference type="Proteomes" id="UP001147700">
    <property type="component" value="Unassembled WGS sequence"/>
</dbReference>
<evidence type="ECO:0000256" key="2">
    <source>
        <dbReference type="ARBA" id="ARBA00011424"/>
    </source>
</evidence>
<dbReference type="HAMAP" id="MF_00156">
    <property type="entry name" value="PanB"/>
    <property type="match status" value="1"/>
</dbReference>
<comment type="cofactor">
    <cofactor evidence="5">
        <name>Mg(2+)</name>
        <dbReference type="ChEBI" id="CHEBI:18420"/>
    </cofactor>
    <text evidence="5">Binds 1 Mg(2+) ion per subunit.</text>
</comment>
<dbReference type="EMBL" id="JAPCID010000059">
    <property type="protein sequence ID" value="MDA0141547.1"/>
    <property type="molecule type" value="Genomic_DNA"/>
</dbReference>
<keyword evidence="5" id="KW-0479">Metal-binding</keyword>
<evidence type="ECO:0000256" key="5">
    <source>
        <dbReference type="HAMAP-Rule" id="MF_00156"/>
    </source>
</evidence>
<feature type="binding site" evidence="5">
    <location>
        <position position="93"/>
    </location>
    <ligand>
        <name>3-methyl-2-oxobutanoate</name>
        <dbReference type="ChEBI" id="CHEBI:11851"/>
    </ligand>
</feature>
<feature type="binding site" evidence="5">
    <location>
        <position position="125"/>
    </location>
    <ligand>
        <name>Mg(2+)</name>
        <dbReference type="ChEBI" id="CHEBI:18420"/>
    </ligand>
</feature>
<accession>A0ABT4RSJ0</accession>
<dbReference type="NCBIfam" id="NF001452">
    <property type="entry name" value="PRK00311.1"/>
    <property type="match status" value="1"/>
</dbReference>
<comment type="catalytic activity">
    <reaction evidence="5">
        <text>(6R)-5,10-methylene-5,6,7,8-tetrahydrofolate + 3-methyl-2-oxobutanoate + H2O = 2-dehydropantoate + (6S)-5,6,7,8-tetrahydrofolate</text>
        <dbReference type="Rhea" id="RHEA:11824"/>
        <dbReference type="ChEBI" id="CHEBI:11561"/>
        <dbReference type="ChEBI" id="CHEBI:11851"/>
        <dbReference type="ChEBI" id="CHEBI:15377"/>
        <dbReference type="ChEBI" id="CHEBI:15636"/>
        <dbReference type="ChEBI" id="CHEBI:57453"/>
        <dbReference type="EC" id="2.1.2.11"/>
    </reaction>
</comment>
<dbReference type="PANTHER" id="PTHR20881:SF0">
    <property type="entry name" value="3-METHYL-2-OXOBUTANOATE HYDROXYMETHYLTRANSFERASE"/>
    <property type="match status" value="1"/>
</dbReference>
<dbReference type="RefSeq" id="WP_202953984.1">
    <property type="nucleotide sequence ID" value="NZ_JAPCID010000059.1"/>
</dbReference>
<dbReference type="InterPro" id="IPR040442">
    <property type="entry name" value="Pyrv_kinase-like_dom_sf"/>
</dbReference>
<evidence type="ECO:0000256" key="1">
    <source>
        <dbReference type="ARBA" id="ARBA00008676"/>
    </source>
</evidence>
<dbReference type="NCBIfam" id="TIGR00222">
    <property type="entry name" value="panB"/>
    <property type="match status" value="1"/>
</dbReference>
<feature type="binding site" evidence="5">
    <location>
        <position position="123"/>
    </location>
    <ligand>
        <name>3-methyl-2-oxobutanoate</name>
        <dbReference type="ChEBI" id="CHEBI:11851"/>
    </ligand>
</feature>
<dbReference type="SUPFAM" id="SSF51621">
    <property type="entry name" value="Phosphoenolpyruvate/pyruvate domain"/>
    <property type="match status" value="1"/>
</dbReference>
<dbReference type="Pfam" id="PF02548">
    <property type="entry name" value="Pantoate_transf"/>
    <property type="match status" value="1"/>
</dbReference>
<evidence type="ECO:0000313" key="6">
    <source>
        <dbReference type="EMBL" id="MDA0141547.1"/>
    </source>
</evidence>
<comment type="pathway">
    <text evidence="5">Cofactor biosynthesis; (R)-pantothenate biosynthesis; (R)-pantoate from 3-methyl-2-oxobutanoate: step 1/2.</text>
</comment>
<keyword evidence="4 5" id="KW-0808">Transferase</keyword>
<dbReference type="EC" id="2.1.2.11" evidence="5"/>
<organism evidence="6 7">
    <name type="scientific">Solirubrobacter deserti</name>
    <dbReference type="NCBI Taxonomy" id="2282478"/>
    <lineage>
        <taxon>Bacteria</taxon>
        <taxon>Bacillati</taxon>
        <taxon>Actinomycetota</taxon>
        <taxon>Thermoleophilia</taxon>
        <taxon>Solirubrobacterales</taxon>
        <taxon>Solirubrobacteraceae</taxon>
        <taxon>Solirubrobacter</taxon>
    </lineage>
</organism>
<keyword evidence="7" id="KW-1185">Reference proteome</keyword>
<comment type="subcellular location">
    <subcellularLocation>
        <location evidence="5">Cytoplasm</location>
    </subcellularLocation>
</comment>
<dbReference type="Gene3D" id="3.20.20.60">
    <property type="entry name" value="Phosphoenolpyruvate-binding domains"/>
    <property type="match status" value="1"/>
</dbReference>
<feature type="binding site" evidence="5">
    <location>
        <position position="93"/>
    </location>
    <ligand>
        <name>Mg(2+)</name>
        <dbReference type="ChEBI" id="CHEBI:18420"/>
    </ligand>
</feature>
<dbReference type="InterPro" id="IPR015813">
    <property type="entry name" value="Pyrv/PenolPyrv_kinase-like_dom"/>
</dbReference>
<keyword evidence="5" id="KW-0460">Magnesium</keyword>
<dbReference type="CDD" id="cd06557">
    <property type="entry name" value="KPHMT-like"/>
    <property type="match status" value="1"/>
</dbReference>
<feature type="binding site" evidence="5">
    <location>
        <begin position="54"/>
        <end position="55"/>
    </location>
    <ligand>
        <name>3-methyl-2-oxobutanoate</name>
        <dbReference type="ChEBI" id="CHEBI:11851"/>
    </ligand>
</feature>
<name>A0ABT4RSJ0_9ACTN</name>
<proteinExistence type="inferred from homology"/>
<dbReference type="InterPro" id="IPR003700">
    <property type="entry name" value="Pantoate_hydroxy_MeTrfase"/>
</dbReference>
<feature type="binding site" evidence="5">
    <location>
        <position position="54"/>
    </location>
    <ligand>
        <name>Mg(2+)</name>
        <dbReference type="ChEBI" id="CHEBI:18420"/>
    </ligand>
</feature>
<sequence>MSTPPKDPNRKRITLTKLHEMRALGEPIVMITAYDHPSALVVEEAGVDVVLVGDSAANNVLGYPDTVPVTVEELLMLTRAVRRGLKTPLLVGDLPFGSYEASDAQAIETAHRFVKEAGCDAVKLEGGGAMAERARAIVRAGVPVMGHVGLTPQTATMLGGYRAQGRTAARARAVLEDALALQEAGAFSIVFEAIPADVTDAIMPYMEIPIIGIGAGASTDGQVLVLHDLLTIHDDFQPKFAKRFAAVKDEMRRGVDAYADEVRSRTFPAPEHTYNIAPEELERFRAELPAVPRTHVG</sequence>
<evidence type="ECO:0000256" key="4">
    <source>
        <dbReference type="ARBA" id="ARBA00022679"/>
    </source>
</evidence>
<comment type="function">
    <text evidence="5">Catalyzes the reversible reaction in which hydroxymethyl group from 5,10-methylenetetrahydrofolate is transferred onto alpha-ketoisovalerate to form ketopantoate.</text>
</comment>
<dbReference type="PANTHER" id="PTHR20881">
    <property type="entry name" value="3-METHYL-2-OXOBUTANOATE HYDROXYMETHYLTRANSFERASE"/>
    <property type="match status" value="1"/>
</dbReference>
<keyword evidence="3 5" id="KW-0566">Pantothenate biosynthesis</keyword>
<evidence type="ECO:0000313" key="7">
    <source>
        <dbReference type="Proteomes" id="UP001147700"/>
    </source>
</evidence>
<feature type="active site" description="Proton acceptor" evidence="5">
    <location>
        <position position="192"/>
    </location>
</feature>
<gene>
    <name evidence="5 6" type="primary">panB</name>
    <name evidence="6" type="ORF">OJ962_28900</name>
</gene>
<reference evidence="6" key="1">
    <citation type="submission" date="2022-10" db="EMBL/GenBank/DDBJ databases">
        <title>The WGS of Solirubrobacter sp. CPCC 204708.</title>
        <authorList>
            <person name="Jiang Z."/>
        </authorList>
    </citation>
    <scope>NUCLEOTIDE SEQUENCE</scope>
    <source>
        <strain evidence="6">CPCC 204708</strain>
    </source>
</reference>
<comment type="similarity">
    <text evidence="1 5">Belongs to the PanB family.</text>
</comment>
<protein>
    <recommendedName>
        <fullName evidence="5">3-methyl-2-oxobutanoate hydroxymethyltransferase</fullName>
        <ecNumber evidence="5">2.1.2.11</ecNumber>
    </recommendedName>
    <alternativeName>
        <fullName evidence="5">Ketopantoate hydroxymethyltransferase</fullName>
        <shortName evidence="5">KPHMT</shortName>
    </alternativeName>
</protein>
<dbReference type="PIRSF" id="PIRSF000388">
    <property type="entry name" value="Pantoate_hydroxy_MeTrfase"/>
    <property type="match status" value="1"/>
</dbReference>
<comment type="caution">
    <text evidence="6">The sequence shown here is derived from an EMBL/GenBank/DDBJ whole genome shotgun (WGS) entry which is preliminary data.</text>
</comment>
<comment type="subunit">
    <text evidence="2 5">Homodecamer; pentamer of dimers.</text>
</comment>